<dbReference type="EMBL" id="CM017873">
    <property type="protein sequence ID" value="KAG1331012.1"/>
    <property type="molecule type" value="Genomic_DNA"/>
</dbReference>
<keyword evidence="3" id="KW-1185">Reference proteome</keyword>
<feature type="region of interest" description="Disordered" evidence="1">
    <location>
        <begin position="78"/>
        <end position="108"/>
    </location>
</feature>
<name>A0A8K0MX18_COCNU</name>
<dbReference type="AlphaFoldDB" id="A0A8K0MX18"/>
<evidence type="ECO:0000256" key="1">
    <source>
        <dbReference type="SAM" id="MobiDB-lite"/>
    </source>
</evidence>
<gene>
    <name evidence="2" type="ORF">COCNU_02G009800</name>
</gene>
<evidence type="ECO:0000313" key="3">
    <source>
        <dbReference type="Proteomes" id="UP000797356"/>
    </source>
</evidence>
<reference evidence="2" key="1">
    <citation type="journal article" date="2017" name="Gigascience">
        <title>The genome draft of coconut (Cocos nucifera).</title>
        <authorList>
            <person name="Xiao Y."/>
            <person name="Xu P."/>
            <person name="Fan H."/>
            <person name="Baudouin L."/>
            <person name="Xia W."/>
            <person name="Bocs S."/>
            <person name="Xu J."/>
            <person name="Li Q."/>
            <person name="Guo A."/>
            <person name="Zhou L."/>
            <person name="Li J."/>
            <person name="Wu Y."/>
            <person name="Ma Z."/>
            <person name="Armero A."/>
            <person name="Issali A.E."/>
            <person name="Liu N."/>
            <person name="Peng M."/>
            <person name="Yang Y."/>
        </authorList>
    </citation>
    <scope>NUCLEOTIDE SEQUENCE</scope>
    <source>
        <tissue evidence="2">Spear leaf of Hainan Tall coconut</tissue>
    </source>
</reference>
<accession>A0A8K0MX18</accession>
<protein>
    <submittedName>
        <fullName evidence="2">Uncharacterized protein</fullName>
    </submittedName>
</protein>
<proteinExistence type="predicted"/>
<dbReference type="Proteomes" id="UP000797356">
    <property type="component" value="Chromosome 2"/>
</dbReference>
<reference evidence="2" key="2">
    <citation type="submission" date="2019-07" db="EMBL/GenBank/DDBJ databases">
        <authorList>
            <person name="Yang Y."/>
            <person name="Bocs S."/>
            <person name="Baudouin L."/>
        </authorList>
    </citation>
    <scope>NUCLEOTIDE SEQUENCE</scope>
    <source>
        <tissue evidence="2">Spear leaf of Hainan Tall coconut</tissue>
    </source>
</reference>
<organism evidence="2 3">
    <name type="scientific">Cocos nucifera</name>
    <name type="common">Coconut palm</name>
    <dbReference type="NCBI Taxonomy" id="13894"/>
    <lineage>
        <taxon>Eukaryota</taxon>
        <taxon>Viridiplantae</taxon>
        <taxon>Streptophyta</taxon>
        <taxon>Embryophyta</taxon>
        <taxon>Tracheophyta</taxon>
        <taxon>Spermatophyta</taxon>
        <taxon>Magnoliopsida</taxon>
        <taxon>Liliopsida</taxon>
        <taxon>Arecaceae</taxon>
        <taxon>Arecoideae</taxon>
        <taxon>Cocoseae</taxon>
        <taxon>Attaleinae</taxon>
        <taxon>Cocos</taxon>
    </lineage>
</organism>
<dbReference type="OrthoDB" id="1938940at2759"/>
<evidence type="ECO:0000313" key="2">
    <source>
        <dbReference type="EMBL" id="KAG1331012.1"/>
    </source>
</evidence>
<feature type="compositionally biased region" description="Basic and acidic residues" evidence="1">
    <location>
        <begin position="7"/>
        <end position="16"/>
    </location>
</feature>
<comment type="caution">
    <text evidence="2">The sequence shown here is derived from an EMBL/GenBank/DDBJ whole genome shotgun (WGS) entry which is preliminary data.</text>
</comment>
<sequence>MAASTKIGREADEQRPRTGFNEEEQGRHHDEDDEFFELDVEVLNSIPVHSYYEHHATTREALLANCLLPINYVSKAIPTDRSPCIRPPPKRSVIHRESPIGSHQGMLE</sequence>
<feature type="region of interest" description="Disordered" evidence="1">
    <location>
        <begin position="1"/>
        <end position="32"/>
    </location>
</feature>